<evidence type="ECO:0000313" key="3">
    <source>
        <dbReference type="Proteomes" id="UP000490535"/>
    </source>
</evidence>
<accession>A0A833UQG0</accession>
<evidence type="ECO:0000313" key="2">
    <source>
        <dbReference type="EMBL" id="KAF1012411.1"/>
    </source>
</evidence>
<gene>
    <name evidence="2" type="ORF">GAK29_04863</name>
</gene>
<comment type="caution">
    <text evidence="2">The sequence shown here is derived from an EMBL/GenBank/DDBJ whole genome shotgun (WGS) entry which is preliminary data.</text>
</comment>
<keyword evidence="1" id="KW-1133">Transmembrane helix</keyword>
<organism evidence="2 3">
    <name type="scientific">Acinetobacter bereziniae</name>
    <name type="common">Acinetobacter genomosp. 10</name>
    <dbReference type="NCBI Taxonomy" id="106648"/>
    <lineage>
        <taxon>Bacteria</taxon>
        <taxon>Pseudomonadati</taxon>
        <taxon>Pseudomonadota</taxon>
        <taxon>Gammaproteobacteria</taxon>
        <taxon>Moraxellales</taxon>
        <taxon>Moraxellaceae</taxon>
        <taxon>Acinetobacter</taxon>
    </lineage>
</organism>
<reference evidence="3" key="1">
    <citation type="journal article" date="2020" name="MBio">
        <title>Horizontal gene transfer to a defensive symbiont with a reduced genome amongst a multipartite beetle microbiome.</title>
        <authorList>
            <person name="Waterworth S.C."/>
            <person name="Florez L.V."/>
            <person name="Rees E.R."/>
            <person name="Hertweck C."/>
            <person name="Kaltenpoth M."/>
            <person name="Kwan J.C."/>
        </authorList>
    </citation>
    <scope>NUCLEOTIDE SEQUENCE [LARGE SCALE GENOMIC DNA]</scope>
</reference>
<evidence type="ECO:0000256" key="1">
    <source>
        <dbReference type="SAM" id="Phobius"/>
    </source>
</evidence>
<protein>
    <submittedName>
        <fullName evidence="2">Uncharacterized protein</fullName>
    </submittedName>
</protein>
<keyword evidence="1" id="KW-0472">Membrane</keyword>
<proteinExistence type="predicted"/>
<sequence>MKYSFCATPFSSKYWRSSTALKYLSAVPNKVPTIPPIAALTTLPLTLTLILEVLFSSTSKLNGTVLPKEIFSPSKFTPNN</sequence>
<dbReference type="EMBL" id="WNDP01000264">
    <property type="protein sequence ID" value="KAF1012411.1"/>
    <property type="molecule type" value="Genomic_DNA"/>
</dbReference>
<keyword evidence="1" id="KW-0812">Transmembrane</keyword>
<name>A0A833UQG0_ACIBZ</name>
<dbReference type="Proteomes" id="UP000490535">
    <property type="component" value="Unassembled WGS sequence"/>
</dbReference>
<dbReference type="AlphaFoldDB" id="A0A833UQG0"/>
<feature type="transmembrane region" description="Helical" evidence="1">
    <location>
        <begin position="34"/>
        <end position="55"/>
    </location>
</feature>